<dbReference type="AlphaFoldDB" id="A0A085LTU4"/>
<gene>
    <name evidence="2" type="ORF">M513_10742</name>
    <name evidence="3" type="ORF">M514_10742</name>
</gene>
<name>A0A085LTU4_9BILA</name>
<organism evidence="2 4">
    <name type="scientific">Trichuris suis</name>
    <name type="common">pig whipworm</name>
    <dbReference type="NCBI Taxonomy" id="68888"/>
    <lineage>
        <taxon>Eukaryota</taxon>
        <taxon>Metazoa</taxon>
        <taxon>Ecdysozoa</taxon>
        <taxon>Nematoda</taxon>
        <taxon>Enoplea</taxon>
        <taxon>Dorylaimia</taxon>
        <taxon>Trichinellida</taxon>
        <taxon>Trichuridae</taxon>
        <taxon>Trichuris</taxon>
    </lineage>
</organism>
<dbReference type="EMBL" id="KL367635">
    <property type="protein sequence ID" value="KFD61110.1"/>
    <property type="molecule type" value="Genomic_DNA"/>
</dbReference>
<protein>
    <submittedName>
        <fullName evidence="2">Uncharacterized protein</fullName>
    </submittedName>
</protein>
<evidence type="ECO:0000313" key="4">
    <source>
        <dbReference type="Proteomes" id="UP000030764"/>
    </source>
</evidence>
<sequence length="143" mass="17070">MVNMKSSNFNACLKSREGSEWSPYLNRERQEHWNNRHGKTKQIHQRKRNKCCLRIQNVVRIRQNVRSEYYHNNLKNYHTKFLRTQKPLQIMPITAQIILSLTSCFDKRQRVVPEKERKSKGRRQSPSRLPVSLANTSKCTQCT</sequence>
<reference evidence="2 4" key="1">
    <citation type="journal article" date="2014" name="Nat. Genet.">
        <title>Genome and transcriptome of the porcine whipworm Trichuris suis.</title>
        <authorList>
            <person name="Jex A.R."/>
            <person name="Nejsum P."/>
            <person name="Schwarz E.M."/>
            <person name="Hu L."/>
            <person name="Young N.D."/>
            <person name="Hall R.S."/>
            <person name="Korhonen P.K."/>
            <person name="Liao S."/>
            <person name="Thamsborg S."/>
            <person name="Xia J."/>
            <person name="Xu P."/>
            <person name="Wang S."/>
            <person name="Scheerlinck J.P."/>
            <person name="Hofmann A."/>
            <person name="Sternberg P.W."/>
            <person name="Wang J."/>
            <person name="Gasser R.B."/>
        </authorList>
    </citation>
    <scope>NUCLEOTIDE SEQUENCE [LARGE SCALE GENOMIC DNA]</scope>
    <source>
        <strain evidence="3">DCEP-RM93F</strain>
        <strain evidence="2">DCEP-RM93M</strain>
    </source>
</reference>
<dbReference type="Proteomes" id="UP000030764">
    <property type="component" value="Unassembled WGS sequence"/>
</dbReference>
<dbReference type="Proteomes" id="UP000030758">
    <property type="component" value="Unassembled WGS sequence"/>
</dbReference>
<proteinExistence type="predicted"/>
<evidence type="ECO:0000256" key="1">
    <source>
        <dbReference type="SAM" id="MobiDB-lite"/>
    </source>
</evidence>
<accession>A0A085LTU4</accession>
<keyword evidence="4" id="KW-1185">Reference proteome</keyword>
<evidence type="ECO:0000313" key="2">
    <source>
        <dbReference type="EMBL" id="KFD48390.1"/>
    </source>
</evidence>
<dbReference type="EMBL" id="KL363295">
    <property type="protein sequence ID" value="KFD48390.1"/>
    <property type="molecule type" value="Genomic_DNA"/>
</dbReference>
<evidence type="ECO:0000313" key="3">
    <source>
        <dbReference type="EMBL" id="KFD61110.1"/>
    </source>
</evidence>
<feature type="compositionally biased region" description="Polar residues" evidence="1">
    <location>
        <begin position="133"/>
        <end position="143"/>
    </location>
</feature>
<feature type="region of interest" description="Disordered" evidence="1">
    <location>
        <begin position="112"/>
        <end position="143"/>
    </location>
</feature>